<dbReference type="Gene3D" id="1.10.1660.10">
    <property type="match status" value="1"/>
</dbReference>
<dbReference type="PANTHER" id="PTHR30204">
    <property type="entry name" value="REDOX-CYCLING DRUG-SENSING TRANSCRIPTIONAL ACTIVATOR SOXR"/>
    <property type="match status" value="1"/>
</dbReference>
<evidence type="ECO:0000256" key="1">
    <source>
        <dbReference type="ARBA" id="ARBA00023125"/>
    </source>
</evidence>
<dbReference type="SMART" id="SM00422">
    <property type="entry name" value="HTH_MERR"/>
    <property type="match status" value="1"/>
</dbReference>
<dbReference type="SUPFAM" id="SSF46955">
    <property type="entry name" value="Putative DNA-binding domain"/>
    <property type="match status" value="1"/>
</dbReference>
<sequence length="238" mass="26100">MSAIPQPTGPDPKPINIGEVLKLLTPEFPDITLSKIRYLESEGLVSPQRTSSGYRKYTNADVERLRYVLTIQQETYMPLKEIKKQLDAMDSRSVIPITKAATAQTIISPEKFRKPAITRLSDVEVAKKAGVELQFVIDLANVGIIGPDQSGFFTADDIQVVSTANALSEFGIDARHLKSVKNAASRQAGLISQVVTPLAKSNKDVAREQAEEMSRRMSALVVSLHAVLVKNELRNQSG</sequence>
<dbReference type="GO" id="GO:0003677">
    <property type="term" value="F:DNA binding"/>
    <property type="evidence" value="ECO:0007669"/>
    <property type="project" value="UniProtKB-KW"/>
</dbReference>
<gene>
    <name evidence="3" type="primary">merR2</name>
    <name evidence="3" type="ORF">NCTC10254_01354</name>
</gene>
<protein>
    <submittedName>
        <fullName evidence="3">MerR family transcriptional regulator</fullName>
    </submittedName>
</protein>
<dbReference type="InterPro" id="IPR000551">
    <property type="entry name" value="MerR-type_HTH_dom"/>
</dbReference>
<proteinExistence type="predicted"/>
<dbReference type="Proteomes" id="UP000249886">
    <property type="component" value="Unassembled WGS sequence"/>
</dbReference>
<dbReference type="Pfam" id="PF13411">
    <property type="entry name" value="MerR_1"/>
    <property type="match status" value="1"/>
</dbReference>
<dbReference type="GeneID" id="84573836"/>
<evidence type="ECO:0000313" key="3">
    <source>
        <dbReference type="EMBL" id="SPW28388.1"/>
    </source>
</evidence>
<reference evidence="3 4" key="1">
    <citation type="submission" date="2018-06" db="EMBL/GenBank/DDBJ databases">
        <authorList>
            <consortium name="Pathogen Informatics"/>
            <person name="Doyle S."/>
        </authorList>
    </citation>
    <scope>NUCLEOTIDE SEQUENCE [LARGE SCALE GENOMIC DNA]</scope>
    <source>
        <strain evidence="3 4">NCTC10254</strain>
    </source>
</reference>
<dbReference type="CDD" id="cd00592">
    <property type="entry name" value="HTH_MerR-like"/>
    <property type="match status" value="1"/>
</dbReference>
<dbReference type="EMBL" id="UARK01000008">
    <property type="protein sequence ID" value="SPW28388.1"/>
    <property type="molecule type" value="Genomic_DNA"/>
</dbReference>
<evidence type="ECO:0000313" key="4">
    <source>
        <dbReference type="Proteomes" id="UP000249886"/>
    </source>
</evidence>
<dbReference type="RefSeq" id="WP_005526124.1">
    <property type="nucleotide sequence ID" value="NZ_CAJPQJ010000012.1"/>
</dbReference>
<dbReference type="InterPro" id="IPR009061">
    <property type="entry name" value="DNA-bd_dom_put_sf"/>
</dbReference>
<comment type="caution">
    <text evidence="3">The sequence shown here is derived from an EMBL/GenBank/DDBJ whole genome shotgun (WGS) entry which is preliminary data.</text>
</comment>
<dbReference type="PANTHER" id="PTHR30204:SF89">
    <property type="entry name" value="HTH MERR-TYPE DOMAIN-CONTAINING PROTEIN"/>
    <property type="match status" value="1"/>
</dbReference>
<organism evidence="3 4">
    <name type="scientific">Corynebacterium matruchotii</name>
    <dbReference type="NCBI Taxonomy" id="43768"/>
    <lineage>
        <taxon>Bacteria</taxon>
        <taxon>Bacillati</taxon>
        <taxon>Actinomycetota</taxon>
        <taxon>Actinomycetes</taxon>
        <taxon>Mycobacteriales</taxon>
        <taxon>Corynebacteriaceae</taxon>
        <taxon>Corynebacterium</taxon>
    </lineage>
</organism>
<dbReference type="AlphaFoldDB" id="A0A448TJC8"/>
<name>A0A448TJC8_9CORY</name>
<feature type="domain" description="HTH merR-type" evidence="2">
    <location>
        <begin position="36"/>
        <end position="88"/>
    </location>
</feature>
<dbReference type="GO" id="GO:0003700">
    <property type="term" value="F:DNA-binding transcription factor activity"/>
    <property type="evidence" value="ECO:0007669"/>
    <property type="project" value="InterPro"/>
</dbReference>
<dbReference type="InterPro" id="IPR047057">
    <property type="entry name" value="MerR_fam"/>
</dbReference>
<evidence type="ECO:0000259" key="2">
    <source>
        <dbReference type="PROSITE" id="PS50937"/>
    </source>
</evidence>
<accession>A0A448TJC8</accession>
<dbReference type="PROSITE" id="PS50937">
    <property type="entry name" value="HTH_MERR_2"/>
    <property type="match status" value="1"/>
</dbReference>
<keyword evidence="1" id="KW-0238">DNA-binding</keyword>